<keyword evidence="7" id="KW-1185">Reference proteome</keyword>
<comment type="caution">
    <text evidence="6">The sequence shown here is derived from an EMBL/GenBank/DDBJ whole genome shotgun (WGS) entry which is preliminary data.</text>
</comment>
<dbReference type="InterPro" id="IPR017871">
    <property type="entry name" value="ABC_transporter-like_CS"/>
</dbReference>
<evidence type="ECO:0000313" key="7">
    <source>
        <dbReference type="Proteomes" id="UP001079657"/>
    </source>
</evidence>
<proteinExistence type="inferred from homology"/>
<keyword evidence="2" id="KW-0813">Transport</keyword>
<dbReference type="SUPFAM" id="SSF52540">
    <property type="entry name" value="P-loop containing nucleoside triphosphate hydrolases"/>
    <property type="match status" value="1"/>
</dbReference>
<dbReference type="EMBL" id="JAPQES010000001">
    <property type="protein sequence ID" value="MCY6369782.1"/>
    <property type="molecule type" value="Genomic_DNA"/>
</dbReference>
<dbReference type="InterPro" id="IPR027417">
    <property type="entry name" value="P-loop_NTPase"/>
</dbReference>
<dbReference type="Pfam" id="PF00005">
    <property type="entry name" value="ABC_tran"/>
    <property type="match status" value="1"/>
</dbReference>
<feature type="domain" description="ABC transporter" evidence="5">
    <location>
        <begin position="4"/>
        <end position="240"/>
    </location>
</feature>
<gene>
    <name evidence="6" type="ORF">OXH55_03955</name>
</gene>
<dbReference type="InterPro" id="IPR050153">
    <property type="entry name" value="Metal_Ion_Import_ABC"/>
</dbReference>
<reference evidence="6" key="1">
    <citation type="submission" date="2022-12" db="EMBL/GenBank/DDBJ databases">
        <authorList>
            <person name="Wang J."/>
        </authorList>
    </citation>
    <scope>NUCLEOTIDE SEQUENCE</scope>
    <source>
        <strain evidence="6">HY-42-06</strain>
    </source>
</reference>
<evidence type="ECO:0000256" key="1">
    <source>
        <dbReference type="ARBA" id="ARBA00005417"/>
    </source>
</evidence>
<evidence type="ECO:0000313" key="6">
    <source>
        <dbReference type="EMBL" id="MCY6369782.1"/>
    </source>
</evidence>
<dbReference type="PROSITE" id="PS50893">
    <property type="entry name" value="ABC_TRANSPORTER_2"/>
    <property type="match status" value="1"/>
</dbReference>
<dbReference type="RefSeq" id="WP_268048152.1">
    <property type="nucleotide sequence ID" value="NZ_JAPQES010000001.1"/>
</dbReference>
<accession>A0ABT4CL66</accession>
<dbReference type="InterPro" id="IPR003593">
    <property type="entry name" value="AAA+_ATPase"/>
</dbReference>
<dbReference type="PANTHER" id="PTHR42734">
    <property type="entry name" value="METAL TRANSPORT SYSTEM ATP-BINDING PROTEIN TM_0124-RELATED"/>
    <property type="match status" value="1"/>
</dbReference>
<dbReference type="PANTHER" id="PTHR42734:SF6">
    <property type="entry name" value="MOLYBDATE IMPORT ATP-BINDING PROTEIN MOLC"/>
    <property type="match status" value="1"/>
</dbReference>
<dbReference type="Gene3D" id="3.40.50.300">
    <property type="entry name" value="P-loop containing nucleotide triphosphate hydrolases"/>
    <property type="match status" value="1"/>
</dbReference>
<comment type="similarity">
    <text evidence="1">Belongs to the ABC transporter superfamily.</text>
</comment>
<evidence type="ECO:0000259" key="5">
    <source>
        <dbReference type="PROSITE" id="PS50893"/>
    </source>
</evidence>
<dbReference type="InterPro" id="IPR003439">
    <property type="entry name" value="ABC_transporter-like_ATP-bd"/>
</dbReference>
<dbReference type="CDD" id="cd03214">
    <property type="entry name" value="ABC_Iron-Siderophores_B12_Hemin"/>
    <property type="match status" value="1"/>
</dbReference>
<keyword evidence="4 6" id="KW-0067">ATP-binding</keyword>
<dbReference type="GO" id="GO:0005524">
    <property type="term" value="F:ATP binding"/>
    <property type="evidence" value="ECO:0007669"/>
    <property type="project" value="UniProtKB-KW"/>
</dbReference>
<evidence type="ECO:0000256" key="2">
    <source>
        <dbReference type="ARBA" id="ARBA00022448"/>
    </source>
</evidence>
<protein>
    <submittedName>
        <fullName evidence="6">ABC transporter ATP-binding protein</fullName>
    </submittedName>
</protein>
<dbReference type="SMART" id="SM00382">
    <property type="entry name" value="AAA"/>
    <property type="match status" value="1"/>
</dbReference>
<name>A0ABT4CL66_9CLOT</name>
<dbReference type="PROSITE" id="PS00211">
    <property type="entry name" value="ABC_TRANSPORTER_1"/>
    <property type="match status" value="1"/>
</dbReference>
<keyword evidence="3" id="KW-0547">Nucleotide-binding</keyword>
<organism evidence="6 7">
    <name type="scientific">Clostridium ganghwense</name>
    <dbReference type="NCBI Taxonomy" id="312089"/>
    <lineage>
        <taxon>Bacteria</taxon>
        <taxon>Bacillati</taxon>
        <taxon>Bacillota</taxon>
        <taxon>Clostridia</taxon>
        <taxon>Eubacteriales</taxon>
        <taxon>Clostridiaceae</taxon>
        <taxon>Clostridium</taxon>
    </lineage>
</organism>
<evidence type="ECO:0000256" key="3">
    <source>
        <dbReference type="ARBA" id="ARBA00022741"/>
    </source>
</evidence>
<sequence>MDILNVNGISFYYGETQILKNISFSVGEGKICCILGQNGTGKTTLLKCIQGILQPKKGEVLIKGKSVYEMKCKQVARNISVVPQQMSVVFPYTVLDIVLMAKVSRTNFLGAPKKKDENDVIKILNSLKISHLCHKRFNELSGGERQMVLMARAIYQDTPIVLLDEPTSHLDYKNQIVIMEMIKHVVKTKKITAIINIHDPNLALNYCDDIIMIKNGCLLMKGNPEDIICERYLSNLYDMSITVDKTRAGKTVVVPWSA</sequence>
<evidence type="ECO:0000256" key="4">
    <source>
        <dbReference type="ARBA" id="ARBA00022840"/>
    </source>
</evidence>
<dbReference type="Proteomes" id="UP001079657">
    <property type="component" value="Unassembled WGS sequence"/>
</dbReference>